<reference evidence="3 4" key="1">
    <citation type="submission" date="2024-05" db="EMBL/GenBank/DDBJ databases">
        <title>The nuclear and mitochondrial genome assemblies of Tetragonisca angustula (Apidae: Meliponini), a tiny yet remarkable pollinator in the Neotropics.</title>
        <authorList>
            <person name="Ferrari R."/>
            <person name="Ricardo P.C."/>
            <person name="Dias F.C."/>
            <person name="Araujo N.S."/>
            <person name="Soares D.O."/>
            <person name="Zhou Q.-S."/>
            <person name="Zhu C.-D."/>
            <person name="Coutinho L."/>
            <person name="Airas M.C."/>
            <person name="Batista T.M."/>
        </authorList>
    </citation>
    <scope>NUCLEOTIDE SEQUENCE [LARGE SCALE GENOMIC DNA]</scope>
    <source>
        <strain evidence="3">ASF017062</strain>
        <tissue evidence="3">Abdomen</tissue>
    </source>
</reference>
<organism evidence="3 4">
    <name type="scientific">Tetragonisca angustula</name>
    <dbReference type="NCBI Taxonomy" id="166442"/>
    <lineage>
        <taxon>Eukaryota</taxon>
        <taxon>Metazoa</taxon>
        <taxon>Ecdysozoa</taxon>
        <taxon>Arthropoda</taxon>
        <taxon>Hexapoda</taxon>
        <taxon>Insecta</taxon>
        <taxon>Pterygota</taxon>
        <taxon>Neoptera</taxon>
        <taxon>Endopterygota</taxon>
        <taxon>Hymenoptera</taxon>
        <taxon>Apocrita</taxon>
        <taxon>Aculeata</taxon>
        <taxon>Apoidea</taxon>
        <taxon>Anthophila</taxon>
        <taxon>Apidae</taxon>
        <taxon>Tetragonisca</taxon>
    </lineage>
</organism>
<evidence type="ECO:0000313" key="3">
    <source>
        <dbReference type="EMBL" id="KAK9302447.1"/>
    </source>
</evidence>
<dbReference type="AlphaFoldDB" id="A0AAW0ZXV9"/>
<feature type="compositionally biased region" description="Low complexity" evidence="1">
    <location>
        <begin position="152"/>
        <end position="161"/>
    </location>
</feature>
<dbReference type="EMBL" id="JAWNGG020000095">
    <property type="protein sequence ID" value="KAK9302447.1"/>
    <property type="molecule type" value="Genomic_DNA"/>
</dbReference>
<dbReference type="InterPro" id="IPR000477">
    <property type="entry name" value="RT_dom"/>
</dbReference>
<gene>
    <name evidence="3" type="ORF">QLX08_005521</name>
</gene>
<feature type="region of interest" description="Disordered" evidence="1">
    <location>
        <begin position="130"/>
        <end position="176"/>
    </location>
</feature>
<name>A0AAW0ZXV9_9HYME</name>
<keyword evidence="4" id="KW-1185">Reference proteome</keyword>
<dbReference type="Pfam" id="PF00078">
    <property type="entry name" value="RVT_1"/>
    <property type="match status" value="1"/>
</dbReference>
<protein>
    <recommendedName>
        <fullName evidence="2">Reverse transcriptase domain-containing protein</fullName>
    </recommendedName>
</protein>
<dbReference type="Proteomes" id="UP001432146">
    <property type="component" value="Unassembled WGS sequence"/>
</dbReference>
<proteinExistence type="predicted"/>
<feature type="domain" description="Reverse transcriptase" evidence="2">
    <location>
        <begin position="15"/>
        <end position="101"/>
    </location>
</feature>
<accession>A0AAW0ZXV9</accession>
<evidence type="ECO:0000259" key="2">
    <source>
        <dbReference type="Pfam" id="PF00078"/>
    </source>
</evidence>
<sequence>MQSYFSGREAGITSNTAQIYKTVNKGSMLGPQQWNLILHKIIGKISETGSKSIAYADDLAIVIVENTRKEIEQKANTITKTIIKCQKQKLEISAKRSQMILLKGFLDIRIPPTSMPKSPSKEMEAFRTIPRLASMPETSGSNKKINQKEKNSQLQTTSLKTQQKHRLTWQQINTQK</sequence>
<evidence type="ECO:0000313" key="4">
    <source>
        <dbReference type="Proteomes" id="UP001432146"/>
    </source>
</evidence>
<comment type="caution">
    <text evidence="3">The sequence shown here is derived from an EMBL/GenBank/DDBJ whole genome shotgun (WGS) entry which is preliminary data.</text>
</comment>
<evidence type="ECO:0000256" key="1">
    <source>
        <dbReference type="SAM" id="MobiDB-lite"/>
    </source>
</evidence>